<gene>
    <name evidence="1" type="ORF">L6452_36339</name>
</gene>
<evidence type="ECO:0000313" key="1">
    <source>
        <dbReference type="EMBL" id="KAI3681540.1"/>
    </source>
</evidence>
<dbReference type="Proteomes" id="UP001055879">
    <property type="component" value="Linkage Group LG13"/>
</dbReference>
<protein>
    <submittedName>
        <fullName evidence="1">Uncharacterized protein</fullName>
    </submittedName>
</protein>
<dbReference type="EMBL" id="CM042059">
    <property type="protein sequence ID" value="KAI3681540.1"/>
    <property type="molecule type" value="Genomic_DNA"/>
</dbReference>
<organism evidence="1 2">
    <name type="scientific">Arctium lappa</name>
    <name type="common">Greater burdock</name>
    <name type="synonym">Lappa major</name>
    <dbReference type="NCBI Taxonomy" id="4217"/>
    <lineage>
        <taxon>Eukaryota</taxon>
        <taxon>Viridiplantae</taxon>
        <taxon>Streptophyta</taxon>
        <taxon>Embryophyta</taxon>
        <taxon>Tracheophyta</taxon>
        <taxon>Spermatophyta</taxon>
        <taxon>Magnoliopsida</taxon>
        <taxon>eudicotyledons</taxon>
        <taxon>Gunneridae</taxon>
        <taxon>Pentapetalae</taxon>
        <taxon>asterids</taxon>
        <taxon>campanulids</taxon>
        <taxon>Asterales</taxon>
        <taxon>Asteraceae</taxon>
        <taxon>Carduoideae</taxon>
        <taxon>Cardueae</taxon>
        <taxon>Arctiinae</taxon>
        <taxon>Arctium</taxon>
    </lineage>
</organism>
<evidence type="ECO:0000313" key="2">
    <source>
        <dbReference type="Proteomes" id="UP001055879"/>
    </source>
</evidence>
<comment type="caution">
    <text evidence="1">The sequence shown here is derived from an EMBL/GenBank/DDBJ whole genome shotgun (WGS) entry which is preliminary data.</text>
</comment>
<reference evidence="1 2" key="2">
    <citation type="journal article" date="2022" name="Mol. Ecol. Resour.">
        <title>The genomes of chicory, endive, great burdock and yacon provide insights into Asteraceae paleo-polyploidization history and plant inulin production.</title>
        <authorList>
            <person name="Fan W."/>
            <person name="Wang S."/>
            <person name="Wang H."/>
            <person name="Wang A."/>
            <person name="Jiang F."/>
            <person name="Liu H."/>
            <person name="Zhao H."/>
            <person name="Xu D."/>
            <person name="Zhang Y."/>
        </authorList>
    </citation>
    <scope>NUCLEOTIDE SEQUENCE [LARGE SCALE GENOMIC DNA]</scope>
    <source>
        <strain evidence="2">cv. Niubang</strain>
    </source>
</reference>
<accession>A0ACB8Y8V8</accession>
<reference evidence="2" key="1">
    <citation type="journal article" date="2022" name="Mol. Ecol. Resour.">
        <title>The genomes of chicory, endive, great burdock and yacon provide insights into Asteraceae palaeo-polyploidization history and plant inulin production.</title>
        <authorList>
            <person name="Fan W."/>
            <person name="Wang S."/>
            <person name="Wang H."/>
            <person name="Wang A."/>
            <person name="Jiang F."/>
            <person name="Liu H."/>
            <person name="Zhao H."/>
            <person name="Xu D."/>
            <person name="Zhang Y."/>
        </authorList>
    </citation>
    <scope>NUCLEOTIDE SEQUENCE [LARGE SCALE GENOMIC DNA]</scope>
    <source>
        <strain evidence="2">cv. Niubang</strain>
    </source>
</reference>
<keyword evidence="2" id="KW-1185">Reference proteome</keyword>
<proteinExistence type="predicted"/>
<sequence>MLSFDRSAARGFVCCLYIERIGIVGCLAEVGGPVFFVQLVCGAAISGNPRPLVLCRVSWVFVTLSVPMQSASQSESAVGGSGSGSQEQNNRVSVFQRLNYASVVGKPSLGGLEFYPLDDRKSNVVAIQIELAKEHELDTVQLMCDADPHNQLLHEDLCHLRLAYVNACHDEEVAIR</sequence>
<name>A0ACB8Y8V8_ARCLA</name>